<dbReference type="SUPFAM" id="SSF57783">
    <property type="entry name" value="Zinc beta-ribbon"/>
    <property type="match status" value="1"/>
</dbReference>
<keyword evidence="1" id="KW-0479">Metal-binding</keyword>
<dbReference type="GO" id="GO:0003676">
    <property type="term" value="F:nucleic acid binding"/>
    <property type="evidence" value="ECO:0007669"/>
    <property type="project" value="InterPro"/>
</dbReference>
<evidence type="ECO:0000256" key="1">
    <source>
        <dbReference type="ARBA" id="ARBA00022723"/>
    </source>
</evidence>
<dbReference type="EMBL" id="MN739664">
    <property type="protein sequence ID" value="QHT19223.1"/>
    <property type="molecule type" value="Genomic_DNA"/>
</dbReference>
<dbReference type="SMART" id="SM00440">
    <property type="entry name" value="ZnF_C2C2"/>
    <property type="match status" value="1"/>
</dbReference>
<dbReference type="PROSITE" id="PS51133">
    <property type="entry name" value="ZF_TFIIS_2"/>
    <property type="match status" value="1"/>
</dbReference>
<sequence length="171" mass="20237">MTARETIRLTLSNLLDKDLTKIQQQDLEIGIYNAALQEADKHGIRKNWESPGFISLYTILARRIITNLVPSSYVNNPRLLERLKDGEFKPHDIAFMNYGELYPENWQQLMDQQMKRETKLLEGNKDMATDQFKCGRCYKRQCTYYEMQTRSADEPMTIFIRCLNCGKQWRQ</sequence>
<keyword evidence="3" id="KW-0862">Zinc</keyword>
<dbReference type="PROSITE" id="PS00466">
    <property type="entry name" value="ZF_TFIIS_1"/>
    <property type="match status" value="1"/>
</dbReference>
<dbReference type="GO" id="GO:0008270">
    <property type="term" value="F:zinc ion binding"/>
    <property type="evidence" value="ECO:0007669"/>
    <property type="project" value="UniProtKB-KW"/>
</dbReference>
<dbReference type="AlphaFoldDB" id="A0A6C0DSR1"/>
<dbReference type="GO" id="GO:0005634">
    <property type="term" value="C:nucleus"/>
    <property type="evidence" value="ECO:0007669"/>
    <property type="project" value="TreeGrafter"/>
</dbReference>
<organism evidence="5">
    <name type="scientific">viral metagenome</name>
    <dbReference type="NCBI Taxonomy" id="1070528"/>
    <lineage>
        <taxon>unclassified sequences</taxon>
        <taxon>metagenomes</taxon>
        <taxon>organismal metagenomes</taxon>
    </lineage>
</organism>
<dbReference type="GO" id="GO:0006351">
    <property type="term" value="P:DNA-templated transcription"/>
    <property type="evidence" value="ECO:0007669"/>
    <property type="project" value="InterPro"/>
</dbReference>
<dbReference type="CDD" id="cd13749">
    <property type="entry name" value="Zn-ribbon_TFIIS"/>
    <property type="match status" value="1"/>
</dbReference>
<evidence type="ECO:0000256" key="2">
    <source>
        <dbReference type="ARBA" id="ARBA00022771"/>
    </source>
</evidence>
<dbReference type="Pfam" id="PF01096">
    <property type="entry name" value="Zn_ribbon_TFIIS"/>
    <property type="match status" value="1"/>
</dbReference>
<protein>
    <recommendedName>
        <fullName evidence="4">TFIIS-type domain-containing protein</fullName>
    </recommendedName>
</protein>
<dbReference type="PANTHER" id="PTHR11477">
    <property type="entry name" value="TRANSCRIPTION FACTOR S-II ZINC FINGER DOMAIN-CONTAINING PROTEIN"/>
    <property type="match status" value="1"/>
</dbReference>
<evidence type="ECO:0000259" key="4">
    <source>
        <dbReference type="PROSITE" id="PS51133"/>
    </source>
</evidence>
<dbReference type="Gene3D" id="2.20.25.10">
    <property type="match status" value="1"/>
</dbReference>
<keyword evidence="2" id="KW-0863">Zinc-finger</keyword>
<name>A0A6C0DSR1_9ZZZZ</name>
<proteinExistence type="predicted"/>
<feature type="domain" description="TFIIS-type" evidence="4">
    <location>
        <begin position="130"/>
        <end position="170"/>
    </location>
</feature>
<accession>A0A6C0DSR1</accession>
<dbReference type="InterPro" id="IPR001222">
    <property type="entry name" value="Znf_TFIIS"/>
</dbReference>
<evidence type="ECO:0000313" key="5">
    <source>
        <dbReference type="EMBL" id="QHT19223.1"/>
    </source>
</evidence>
<evidence type="ECO:0000256" key="3">
    <source>
        <dbReference type="ARBA" id="ARBA00022833"/>
    </source>
</evidence>
<dbReference type="PANTHER" id="PTHR11477:SF0">
    <property type="entry name" value="IP08861P-RELATED"/>
    <property type="match status" value="1"/>
</dbReference>
<reference evidence="5" key="1">
    <citation type="journal article" date="2020" name="Nature">
        <title>Giant virus diversity and host interactions through global metagenomics.</title>
        <authorList>
            <person name="Schulz F."/>
            <person name="Roux S."/>
            <person name="Paez-Espino D."/>
            <person name="Jungbluth S."/>
            <person name="Walsh D.A."/>
            <person name="Denef V.J."/>
            <person name="McMahon K.D."/>
            <person name="Konstantinidis K.T."/>
            <person name="Eloe-Fadrosh E.A."/>
            <person name="Kyrpides N.C."/>
            <person name="Woyke T."/>
        </authorList>
    </citation>
    <scope>NUCLEOTIDE SEQUENCE</scope>
    <source>
        <strain evidence="5">GVMAG-M-3300023174-57</strain>
    </source>
</reference>